<dbReference type="Proteomes" id="UP000288216">
    <property type="component" value="Unassembled WGS sequence"/>
</dbReference>
<evidence type="ECO:0000313" key="2">
    <source>
        <dbReference type="EMBL" id="GCB77665.1"/>
    </source>
</evidence>
<organism evidence="2 3">
    <name type="scientific">Scyliorhinus torazame</name>
    <name type="common">Cloudy catshark</name>
    <name type="synonym">Catulus torazame</name>
    <dbReference type="NCBI Taxonomy" id="75743"/>
    <lineage>
        <taxon>Eukaryota</taxon>
        <taxon>Metazoa</taxon>
        <taxon>Chordata</taxon>
        <taxon>Craniata</taxon>
        <taxon>Vertebrata</taxon>
        <taxon>Chondrichthyes</taxon>
        <taxon>Elasmobranchii</taxon>
        <taxon>Galeomorphii</taxon>
        <taxon>Galeoidea</taxon>
        <taxon>Carcharhiniformes</taxon>
        <taxon>Scyliorhinidae</taxon>
        <taxon>Scyliorhinus</taxon>
    </lineage>
</organism>
<feature type="compositionally biased region" description="Basic and acidic residues" evidence="1">
    <location>
        <begin position="13"/>
        <end position="27"/>
    </location>
</feature>
<keyword evidence="3" id="KW-1185">Reference proteome</keyword>
<dbReference type="EMBL" id="BFAA01014236">
    <property type="protein sequence ID" value="GCB77665.1"/>
    <property type="molecule type" value="Genomic_DNA"/>
</dbReference>
<gene>
    <name evidence="2" type="ORF">scyTo_0019310</name>
</gene>
<reference evidence="2 3" key="1">
    <citation type="journal article" date="2018" name="Nat. Ecol. Evol.">
        <title>Shark genomes provide insights into elasmobranch evolution and the origin of vertebrates.</title>
        <authorList>
            <person name="Hara Y"/>
            <person name="Yamaguchi K"/>
            <person name="Onimaru K"/>
            <person name="Kadota M"/>
            <person name="Koyanagi M"/>
            <person name="Keeley SD"/>
            <person name="Tatsumi K"/>
            <person name="Tanaka K"/>
            <person name="Motone F"/>
            <person name="Kageyama Y"/>
            <person name="Nozu R"/>
            <person name="Adachi N"/>
            <person name="Nishimura O"/>
            <person name="Nakagawa R"/>
            <person name="Tanegashima C"/>
            <person name="Kiyatake I"/>
            <person name="Matsumoto R"/>
            <person name="Murakumo K"/>
            <person name="Nishida K"/>
            <person name="Terakita A"/>
            <person name="Kuratani S"/>
            <person name="Sato K"/>
            <person name="Hyodo S Kuraku.S."/>
        </authorList>
    </citation>
    <scope>NUCLEOTIDE SEQUENCE [LARGE SCALE GENOMIC DNA]</scope>
</reference>
<protein>
    <submittedName>
        <fullName evidence="2">Uncharacterized protein</fullName>
    </submittedName>
</protein>
<dbReference type="AlphaFoldDB" id="A0A401PX08"/>
<feature type="region of interest" description="Disordered" evidence="1">
    <location>
        <begin position="161"/>
        <end position="182"/>
    </location>
</feature>
<name>A0A401PX08_SCYTO</name>
<comment type="caution">
    <text evidence="2">The sequence shown here is derived from an EMBL/GenBank/DDBJ whole genome shotgun (WGS) entry which is preliminary data.</text>
</comment>
<feature type="region of interest" description="Disordered" evidence="1">
    <location>
        <begin position="1"/>
        <end position="50"/>
    </location>
</feature>
<sequence length="182" mass="19543">MLWRVVDGPQDAVGDKTREGQDDKGEGDGEEDQDGLLHQSPSGDPIYRLQLLPGEHPAGRVELLANQAVEDDEEDVGYATRDERMEPNHSGGVEAIVVTTDGHHTGLIVLGEIPQLRTVDPVGGNSNQMRDYDDTEDDSDGHLSLGAVLPGVCAPQHQVTLQGKNNDNPNGAEYGAILQDCD</sequence>
<evidence type="ECO:0000256" key="1">
    <source>
        <dbReference type="SAM" id="MobiDB-lite"/>
    </source>
</evidence>
<proteinExistence type="predicted"/>
<accession>A0A401PX08</accession>
<evidence type="ECO:0000313" key="3">
    <source>
        <dbReference type="Proteomes" id="UP000288216"/>
    </source>
</evidence>